<proteinExistence type="predicted"/>
<dbReference type="EMBL" id="FOZS01000003">
    <property type="protein sequence ID" value="SFS93134.1"/>
    <property type="molecule type" value="Genomic_DNA"/>
</dbReference>
<feature type="transmembrane region" description="Helical" evidence="2">
    <location>
        <begin position="63"/>
        <end position="83"/>
    </location>
</feature>
<keyword evidence="4" id="KW-1185">Reference proteome</keyword>
<dbReference type="Proteomes" id="UP000199199">
    <property type="component" value="Unassembled WGS sequence"/>
</dbReference>
<name>A0A1I6TVE4_9EURY</name>
<organism evidence="3 4">
    <name type="scientific">Halostagnicola kamekurae</name>
    <dbReference type="NCBI Taxonomy" id="619731"/>
    <lineage>
        <taxon>Archaea</taxon>
        <taxon>Methanobacteriati</taxon>
        <taxon>Methanobacteriota</taxon>
        <taxon>Stenosarchaea group</taxon>
        <taxon>Halobacteria</taxon>
        <taxon>Halobacteriales</taxon>
        <taxon>Natrialbaceae</taxon>
        <taxon>Halostagnicola</taxon>
    </lineage>
</organism>
<evidence type="ECO:0000313" key="4">
    <source>
        <dbReference type="Proteomes" id="UP000199199"/>
    </source>
</evidence>
<evidence type="ECO:0000256" key="2">
    <source>
        <dbReference type="SAM" id="Phobius"/>
    </source>
</evidence>
<evidence type="ECO:0000256" key="1">
    <source>
        <dbReference type="SAM" id="MobiDB-lite"/>
    </source>
</evidence>
<keyword evidence="2" id="KW-1133">Transmembrane helix</keyword>
<feature type="region of interest" description="Disordered" evidence="1">
    <location>
        <begin position="1"/>
        <end position="21"/>
    </location>
</feature>
<dbReference type="AlphaFoldDB" id="A0A1I6TVE4"/>
<keyword evidence="2" id="KW-0472">Membrane</keyword>
<keyword evidence="2" id="KW-0812">Transmembrane</keyword>
<evidence type="ECO:0000313" key="3">
    <source>
        <dbReference type="EMBL" id="SFS93134.1"/>
    </source>
</evidence>
<feature type="transmembrane region" description="Helical" evidence="2">
    <location>
        <begin position="33"/>
        <end position="51"/>
    </location>
</feature>
<dbReference type="RefSeq" id="WP_092906316.1">
    <property type="nucleotide sequence ID" value="NZ_FOZS01000003.1"/>
</dbReference>
<gene>
    <name evidence="3" type="ORF">SAMN04488556_3469</name>
</gene>
<accession>A0A1I6TVE4</accession>
<reference evidence="4" key="1">
    <citation type="submission" date="2016-10" db="EMBL/GenBank/DDBJ databases">
        <authorList>
            <person name="Varghese N."/>
            <person name="Submissions S."/>
        </authorList>
    </citation>
    <scope>NUCLEOTIDE SEQUENCE [LARGE SCALE GENOMIC DNA]</scope>
    <source>
        <strain evidence="4">DSM 22427</strain>
    </source>
</reference>
<protein>
    <submittedName>
        <fullName evidence="3">Uncharacterized protein</fullName>
    </submittedName>
</protein>
<sequence>MPWSEQWRSVDRPDSSEIPDEYSISARSTEKMMLVYFTGTTIIAYLGMKFIGTRDQLIAGLPVMMWTVVLVSVLVILGLYAVFTRSEPSEQMADLGDSTEAKHE</sequence>
<dbReference type="OrthoDB" id="197234at2157"/>